<evidence type="ECO:0000313" key="2">
    <source>
        <dbReference type="EMBL" id="PWR71297.1"/>
    </source>
</evidence>
<dbReference type="OrthoDB" id="117814at2157"/>
<gene>
    <name evidence="2" type="ORF">DK846_10535</name>
</gene>
<comment type="caution">
    <text evidence="2">The sequence shown here is derived from an EMBL/GenBank/DDBJ whole genome shotgun (WGS) entry which is preliminary data.</text>
</comment>
<feature type="compositionally biased region" description="Acidic residues" evidence="1">
    <location>
        <begin position="819"/>
        <end position="830"/>
    </location>
</feature>
<dbReference type="EMBL" id="QGMY01000008">
    <property type="protein sequence ID" value="PWR71297.1"/>
    <property type="molecule type" value="Genomic_DNA"/>
</dbReference>
<evidence type="ECO:0000313" key="3">
    <source>
        <dbReference type="Proteomes" id="UP000245657"/>
    </source>
</evidence>
<organism evidence="2 3">
    <name type="scientific">Methanospirillum lacunae</name>
    <dbReference type="NCBI Taxonomy" id="668570"/>
    <lineage>
        <taxon>Archaea</taxon>
        <taxon>Methanobacteriati</taxon>
        <taxon>Methanobacteriota</taxon>
        <taxon>Stenosarchaea group</taxon>
        <taxon>Methanomicrobia</taxon>
        <taxon>Methanomicrobiales</taxon>
        <taxon>Methanospirillaceae</taxon>
        <taxon>Methanospirillum</taxon>
    </lineage>
</organism>
<dbReference type="RefSeq" id="WP_109968915.1">
    <property type="nucleotide sequence ID" value="NZ_CP176093.1"/>
</dbReference>
<feature type="compositionally biased region" description="Polar residues" evidence="1">
    <location>
        <begin position="850"/>
        <end position="863"/>
    </location>
</feature>
<sequence length="1018" mass="113231">MAPDGQYDEILATLNCLFTSGQVIEIRILSEDGVSSGYFDNFEKAALAMCSQDRDPRGHGIYVTLNEITRDLLARRANRIKYRIGRQDQTTSDSDIIHRRWLPIDIDPVRKSGISSSNAEHDEALLRAEEIRKFLQEKGWKKPILADSGNGAHLLYAIDLPSDEVGRDLIRSVLIVLDQKFSDEMCRVDTANFNASRIWKVYGTTSRKGDNLPDRPHRRARIIAYSGERQIVTASELVSLITECSKSEENIDSGHLNRQQRYNAPTQPSATNSHAVSFGESSVHDLGSWLTTHGLSYTSKPYQGGILFSLHSCPFSDTHQDGAFAIQFENGAIFAGCHHDSCGSGRQRWHELRKKFEPARYDFETRIAERRRARIKAKLIAEGRIDPYDEISDGPAVENRNKGSGSGIEKQKPGDTDLDLVQQRAQNILATGNPLAFILETFGSLHEGDQRVAECLIHSLVSRSVINSKGLHVSITGESGKGKSHAIDMMKSLIPPALRLEGRMSDKALFYMDDLMPGTVITLDDVNLSDQMQEILKGVTTSFQKPFPYRTVSKDRKPQICTIPERCVWWIAKVEGAGDDQVFNRMLTCWIDDSEMQDEKVLDRTLAAAGQLPGTPTQESEEVRVCRKIWGEIEQIWVVIPFATRIRFQSSENRRNPDMLLDLIRTNAALCQKQREQIVVNGINCIIASDCDFTEASRLFMSLNSDGGGQAYKLTKRETSLLSLIASLNRYEVTVAELQRETGWTNSTINKLLHGYRSYGKSYSGLLEKCPAISYLDRTESRGDGGCTTYRRSKAYIWDCDLYTAWKKGGLIWLARDDTGDDQNPPDDNDGSGGEGDTGSEDTAMCTSEDPGSSQGDSDQTLEVDTRNETDNPDVNKQGTIPGAGVGIASLSSGMFVSTGEFPVRTSCCVCGKRPSQYRGRVKKNRESDPLKPDLMICNSCYQRVVSREAAEIIALPGIIDTSSMASIQNVSQKCDLCSLKPAVWVDPHSRTHLCDSCYQREVKRSADDAQLTGTTPP</sequence>
<dbReference type="Proteomes" id="UP000245657">
    <property type="component" value="Unassembled WGS sequence"/>
</dbReference>
<reference evidence="2 3" key="1">
    <citation type="submission" date="2018-05" db="EMBL/GenBank/DDBJ databases">
        <title>Draft genome of Methanospirillum lacunae Ki8-1.</title>
        <authorList>
            <person name="Dueholm M.S."/>
            <person name="Nielsen P.H."/>
            <person name="Bakmann L.F."/>
            <person name="Otzen D.E."/>
        </authorList>
    </citation>
    <scope>NUCLEOTIDE SEQUENCE [LARGE SCALE GENOMIC DNA]</scope>
    <source>
        <strain evidence="2 3">Ki8-1</strain>
    </source>
</reference>
<feature type="region of interest" description="Disordered" evidence="1">
    <location>
        <begin position="817"/>
        <end position="882"/>
    </location>
</feature>
<name>A0A2V2N517_9EURY</name>
<dbReference type="GeneID" id="97547081"/>
<feature type="region of interest" description="Disordered" evidence="1">
    <location>
        <begin position="390"/>
        <end position="415"/>
    </location>
</feature>
<proteinExistence type="predicted"/>
<evidence type="ECO:0000256" key="1">
    <source>
        <dbReference type="SAM" id="MobiDB-lite"/>
    </source>
</evidence>
<keyword evidence="3" id="KW-1185">Reference proteome</keyword>
<protein>
    <submittedName>
        <fullName evidence="2">Uncharacterized protein</fullName>
    </submittedName>
</protein>
<dbReference type="AlphaFoldDB" id="A0A2V2N517"/>
<accession>A0A2V2N517</accession>